<evidence type="ECO:0000313" key="3">
    <source>
        <dbReference type="Proteomes" id="UP001055439"/>
    </source>
</evidence>
<evidence type="ECO:0000313" key="2">
    <source>
        <dbReference type="EMBL" id="URD71826.1"/>
    </source>
</evidence>
<dbReference type="Proteomes" id="UP001055439">
    <property type="component" value="Chromosome 1"/>
</dbReference>
<dbReference type="EMBL" id="CP097502">
    <property type="protein sequence ID" value="URD71826.1"/>
    <property type="molecule type" value="Genomic_DNA"/>
</dbReference>
<name>A0A9E7E7K7_9LILI</name>
<feature type="compositionally biased region" description="Polar residues" evidence="1">
    <location>
        <begin position="44"/>
        <end position="56"/>
    </location>
</feature>
<organism evidence="2 3">
    <name type="scientific">Musa troglodytarum</name>
    <name type="common">fe'i banana</name>
    <dbReference type="NCBI Taxonomy" id="320322"/>
    <lineage>
        <taxon>Eukaryota</taxon>
        <taxon>Viridiplantae</taxon>
        <taxon>Streptophyta</taxon>
        <taxon>Embryophyta</taxon>
        <taxon>Tracheophyta</taxon>
        <taxon>Spermatophyta</taxon>
        <taxon>Magnoliopsida</taxon>
        <taxon>Liliopsida</taxon>
        <taxon>Zingiberales</taxon>
        <taxon>Musaceae</taxon>
        <taxon>Musa</taxon>
    </lineage>
</organism>
<sequence length="85" mass="9369">MSLLKTQKNKRKKKKNQEKRRAREARRRASPNISSAAAADIAGRTSSSWPQATTHRLSLPLSPPLAGTFKSSSIFSSAFIRGRTS</sequence>
<dbReference type="AlphaFoldDB" id="A0A9E7E7K7"/>
<feature type="region of interest" description="Disordered" evidence="1">
    <location>
        <begin position="1"/>
        <end position="67"/>
    </location>
</feature>
<proteinExistence type="predicted"/>
<keyword evidence="3" id="KW-1185">Reference proteome</keyword>
<reference evidence="2" key="1">
    <citation type="submission" date="2022-05" db="EMBL/GenBank/DDBJ databases">
        <title>The Musa troglodytarum L. genome provides insights into the mechanism of non-climacteric behaviour and enrichment of carotenoids.</title>
        <authorList>
            <person name="Wang J."/>
        </authorList>
    </citation>
    <scope>NUCLEOTIDE SEQUENCE</scope>
    <source>
        <tissue evidence="2">Leaf</tissue>
    </source>
</reference>
<gene>
    <name evidence="2" type="ORF">MUK42_34639</name>
</gene>
<accession>A0A9E7E7K7</accession>
<protein>
    <submittedName>
        <fullName evidence="2">Uncharacterized protein</fullName>
    </submittedName>
</protein>
<feature type="compositionally biased region" description="Basic residues" evidence="1">
    <location>
        <begin position="7"/>
        <end position="29"/>
    </location>
</feature>
<evidence type="ECO:0000256" key="1">
    <source>
        <dbReference type="SAM" id="MobiDB-lite"/>
    </source>
</evidence>